<accession>A0A6J4MRC3</accession>
<dbReference type="AlphaFoldDB" id="A0A6J4MRC3"/>
<name>A0A6J4MRC3_9BACT</name>
<proteinExistence type="predicted"/>
<evidence type="ECO:0000313" key="1">
    <source>
        <dbReference type="EMBL" id="CAA9362437.1"/>
    </source>
</evidence>
<reference evidence="1" key="1">
    <citation type="submission" date="2020-02" db="EMBL/GenBank/DDBJ databases">
        <authorList>
            <person name="Meier V. D."/>
        </authorList>
    </citation>
    <scope>NUCLEOTIDE SEQUENCE</scope>
    <source>
        <strain evidence="1">AVDCRST_MAG89</strain>
    </source>
</reference>
<gene>
    <name evidence="1" type="ORF">AVDCRST_MAG89-3835</name>
</gene>
<dbReference type="EMBL" id="CADCTV010000806">
    <property type="protein sequence ID" value="CAA9362437.1"/>
    <property type="molecule type" value="Genomic_DNA"/>
</dbReference>
<sequence length="149" mass="16624">MSERYADPEGRFDLVVPRGWAAAPDEDDGGVEVWREDGAGTLHLIAFETSPDEFPDPAEELYAFLDERSVELEEDEVEDVPLEDGSELALCEFVSEDEEDGESLFWMVGVATTPGVIAFATYFCPAGEEEKERDTVRLALTTLRLLDKE</sequence>
<organism evidence="1">
    <name type="scientific">uncultured Gemmatimonadota bacterium</name>
    <dbReference type="NCBI Taxonomy" id="203437"/>
    <lineage>
        <taxon>Bacteria</taxon>
        <taxon>Pseudomonadati</taxon>
        <taxon>Gemmatimonadota</taxon>
        <taxon>environmental samples</taxon>
    </lineage>
</organism>
<protein>
    <recommendedName>
        <fullName evidence="2">DUF3805 domain-containing protein</fullName>
    </recommendedName>
</protein>
<evidence type="ECO:0008006" key="2">
    <source>
        <dbReference type="Google" id="ProtNLM"/>
    </source>
</evidence>